<protein>
    <submittedName>
        <fullName evidence="1">Uncharacterized protein</fullName>
    </submittedName>
</protein>
<keyword evidence="2" id="KW-1185">Reference proteome</keyword>
<dbReference type="EMBL" id="QOKZ01000003">
    <property type="protein sequence ID" value="RMC35781.1"/>
    <property type="molecule type" value="Genomic_DNA"/>
</dbReference>
<evidence type="ECO:0000313" key="2">
    <source>
        <dbReference type="Proteomes" id="UP000273516"/>
    </source>
</evidence>
<dbReference type="Proteomes" id="UP000273516">
    <property type="component" value="Unassembled WGS sequence"/>
</dbReference>
<dbReference type="AlphaFoldDB" id="A0A3M0MDS3"/>
<gene>
    <name evidence="1" type="ORF">C9E81_09020</name>
</gene>
<evidence type="ECO:0000313" key="1">
    <source>
        <dbReference type="EMBL" id="RMC35781.1"/>
    </source>
</evidence>
<reference evidence="1 2" key="1">
    <citation type="submission" date="2018-07" db="EMBL/GenBank/DDBJ databases">
        <authorList>
            <person name="Zhang Y."/>
            <person name="Wang L."/>
            <person name="Ma S."/>
        </authorList>
    </citation>
    <scope>NUCLEOTIDE SEQUENCE [LARGE SCALE GENOMIC DNA]</scope>
    <source>
        <strain evidence="1 2">4-2</strain>
    </source>
</reference>
<name>A0A3M0MDS3_9RHOB</name>
<organism evidence="1 2">
    <name type="scientific">Paracoccus alkanivorans</name>
    <dbReference type="NCBI Taxonomy" id="2116655"/>
    <lineage>
        <taxon>Bacteria</taxon>
        <taxon>Pseudomonadati</taxon>
        <taxon>Pseudomonadota</taxon>
        <taxon>Alphaproteobacteria</taxon>
        <taxon>Rhodobacterales</taxon>
        <taxon>Paracoccaceae</taxon>
        <taxon>Paracoccus</taxon>
    </lineage>
</organism>
<dbReference type="OrthoDB" id="7777592at2"/>
<proteinExistence type="predicted"/>
<sequence>MARLSLADSLSLKPQGYFRIETRFGETTITVHRPGELEQVIICLSPGHANQLRQELSDAGMCGLIEGAL</sequence>
<comment type="caution">
    <text evidence="1">The sequence shown here is derived from an EMBL/GenBank/DDBJ whole genome shotgun (WGS) entry which is preliminary data.</text>
</comment>
<accession>A0A3M0MDS3</accession>